<dbReference type="InterPro" id="IPR011527">
    <property type="entry name" value="ABC1_TM_dom"/>
</dbReference>
<comment type="subcellular location">
    <subcellularLocation>
        <location evidence="1">Cell membrane</location>
        <topology evidence="1">Multi-pass membrane protein</topology>
    </subcellularLocation>
</comment>
<dbReference type="Gene3D" id="3.40.50.300">
    <property type="entry name" value="P-loop containing nucleotide triphosphate hydrolases"/>
    <property type="match status" value="2"/>
</dbReference>
<dbReference type="RefSeq" id="WP_200344168.1">
    <property type="nucleotide sequence ID" value="NZ_NRRL01000178.1"/>
</dbReference>
<evidence type="ECO:0000256" key="5">
    <source>
        <dbReference type="SAM" id="Phobius"/>
    </source>
</evidence>
<feature type="transmembrane region" description="Helical" evidence="5">
    <location>
        <begin position="88"/>
        <end position="111"/>
    </location>
</feature>
<name>A0ABS1DMP1_9PROT</name>
<dbReference type="PROSITE" id="PS50929">
    <property type="entry name" value="ABC_TM1F"/>
    <property type="match status" value="1"/>
</dbReference>
<dbReference type="InterPro" id="IPR039421">
    <property type="entry name" value="Type_1_exporter"/>
</dbReference>
<evidence type="ECO:0000313" key="9">
    <source>
        <dbReference type="Proteomes" id="UP001296873"/>
    </source>
</evidence>
<dbReference type="PANTHER" id="PTHR24221:SF654">
    <property type="entry name" value="ATP-BINDING CASSETTE SUB-FAMILY B MEMBER 6"/>
    <property type="match status" value="1"/>
</dbReference>
<reference evidence="8 9" key="1">
    <citation type="journal article" date="2020" name="Microorganisms">
        <title>Osmotic Adaptation and Compatible Solute Biosynthesis of Phototrophic Bacteria as Revealed from Genome Analyses.</title>
        <authorList>
            <person name="Imhoff J.F."/>
            <person name="Rahn T."/>
            <person name="Kunzel S."/>
            <person name="Keller A."/>
            <person name="Neulinger S.C."/>
        </authorList>
    </citation>
    <scope>NUCLEOTIDE SEQUENCE [LARGE SCALE GENOMIC DNA]</scope>
    <source>
        <strain evidence="8 9">DSM 9895</strain>
    </source>
</reference>
<evidence type="ECO:0008006" key="10">
    <source>
        <dbReference type="Google" id="ProtNLM"/>
    </source>
</evidence>
<dbReference type="Gene3D" id="1.20.1560.10">
    <property type="entry name" value="ABC transporter type 1, transmembrane domain"/>
    <property type="match status" value="1"/>
</dbReference>
<dbReference type="InterPro" id="IPR003439">
    <property type="entry name" value="ABC_transporter-like_ATP-bd"/>
</dbReference>
<dbReference type="InterPro" id="IPR036640">
    <property type="entry name" value="ABC1_TM_sf"/>
</dbReference>
<dbReference type="Pfam" id="PF00664">
    <property type="entry name" value="ABC_membrane"/>
    <property type="match status" value="1"/>
</dbReference>
<keyword evidence="3 5" id="KW-1133">Transmembrane helix</keyword>
<comment type="caution">
    <text evidence="8">The sequence shown here is derived from an EMBL/GenBank/DDBJ whole genome shotgun (WGS) entry which is preliminary data.</text>
</comment>
<proteinExistence type="predicted"/>
<evidence type="ECO:0000256" key="1">
    <source>
        <dbReference type="ARBA" id="ARBA00004651"/>
    </source>
</evidence>
<feature type="domain" description="ABC transporter" evidence="6">
    <location>
        <begin position="373"/>
        <end position="904"/>
    </location>
</feature>
<accession>A0ABS1DMP1</accession>
<dbReference type="PROSITE" id="PS50893">
    <property type="entry name" value="ABC_TRANSPORTER_2"/>
    <property type="match status" value="1"/>
</dbReference>
<gene>
    <name evidence="8" type="ORF">CKO28_25555</name>
</gene>
<dbReference type="EMBL" id="NRRL01000178">
    <property type="protein sequence ID" value="MBK1671372.1"/>
    <property type="molecule type" value="Genomic_DNA"/>
</dbReference>
<dbReference type="Pfam" id="PF00005">
    <property type="entry name" value="ABC_tran"/>
    <property type="match status" value="2"/>
</dbReference>
<feature type="transmembrane region" description="Helical" evidence="5">
    <location>
        <begin position="20"/>
        <end position="37"/>
    </location>
</feature>
<dbReference type="Proteomes" id="UP001296873">
    <property type="component" value="Unassembled WGS sequence"/>
</dbReference>
<evidence type="ECO:0000256" key="3">
    <source>
        <dbReference type="ARBA" id="ARBA00022989"/>
    </source>
</evidence>
<keyword evidence="9" id="KW-1185">Reference proteome</keyword>
<keyword evidence="4 5" id="KW-0472">Membrane</keyword>
<evidence type="ECO:0000259" key="6">
    <source>
        <dbReference type="PROSITE" id="PS50893"/>
    </source>
</evidence>
<dbReference type="SUPFAM" id="SSF52540">
    <property type="entry name" value="P-loop containing nucleoside triphosphate hydrolases"/>
    <property type="match status" value="1"/>
</dbReference>
<dbReference type="CDD" id="cd07346">
    <property type="entry name" value="ABC_6TM_exporters"/>
    <property type="match status" value="1"/>
</dbReference>
<feature type="domain" description="ABC transmembrane type-1" evidence="7">
    <location>
        <begin position="83"/>
        <end position="316"/>
    </location>
</feature>
<keyword evidence="2 5" id="KW-0812">Transmembrane</keyword>
<sequence length="905" mass="99535">METNLFRYIWRHSRREQLGILTLVAASLPLYFLSLNLPKEIVNRGIQGQGFAGPGDTQTFLRTPVPLSETLTGQQLYFYEGVPLDQTALLLALSFVFLALVIANGLVKYVINTAKGRMGERVLRRLRYQLVDRVLRFPLPHLRRVKQAEAATMVKDEVEPLGGFIGDAFVQPAFLGGQALTALAFILVQSVWLGAIALAIVVIQAGLIPKLRIPILRLGKQRQLTARELAGRVGELVDGGLEIHAHDTSNLERADISHRLGQIFDIRYEIFRRKFFVKFLNNFLSQLTPFIFYAVGGVLAIRGHLDIGALVAVISAYKDLPGPVKELIDWEQRRQDVQIKYDTVVEQFQPPAILEPARQDPDADSGPPLRGSVELRNVTVNDDGDTPILKNVALTLPIATRTAVVGAGASGKSQLAQVATGLFLPASGTVLLDGRDTQSLPEAVTGRRTAYVGPEAYLFPGSVGDTLLYGLKHRPVRAAARGAEAEQAKCAADRESRVSGNTLLDPEADWVDYTAAGVDGPEALRQRMVEVLDAVDMSADVYRFGLAGTIDPETRPETAAALLEARRLLARRLQERDLQGLVEPFDSSGYNRNATLGENLLFGTPIDPAFAPDQLADNRIARAAMRATGLDRSLARMGLQIARTMVEIFADLEPGHPFFEQFSFIDAEDLPRYKTLVAQADKIGLDALSDDQIRQLERLPLAYVEARHRLDLIGPEVERLVVETRHELDRRIVAERPDAVEVFDAERYNAAASLQDNILFGRIAHGRANAETRIAGAVAEVLDQLGLRAHVIDVGLEYPVGVAGKRLSAVQRQKLALARALMKRPDLLVIDQATAIMDGQTQTRIMDRLLAERRDGGVIWVLHRAQLADRFDRVVVVDAGQVPEHGRYAELAGTGGALDRLLSDD</sequence>
<protein>
    <recommendedName>
        <fullName evidence="10">Multidrug ABC transporter ATP-binding protein</fullName>
    </recommendedName>
</protein>
<feature type="transmembrane region" description="Helical" evidence="5">
    <location>
        <begin position="182"/>
        <end position="207"/>
    </location>
</feature>
<evidence type="ECO:0000256" key="2">
    <source>
        <dbReference type="ARBA" id="ARBA00022692"/>
    </source>
</evidence>
<dbReference type="PANTHER" id="PTHR24221">
    <property type="entry name" value="ATP-BINDING CASSETTE SUB-FAMILY B"/>
    <property type="match status" value="1"/>
</dbReference>
<evidence type="ECO:0000259" key="7">
    <source>
        <dbReference type="PROSITE" id="PS50929"/>
    </source>
</evidence>
<evidence type="ECO:0000313" key="8">
    <source>
        <dbReference type="EMBL" id="MBK1671372.1"/>
    </source>
</evidence>
<organism evidence="8 9">
    <name type="scientific">Rhodovibrio sodomensis</name>
    <dbReference type="NCBI Taxonomy" id="1088"/>
    <lineage>
        <taxon>Bacteria</taxon>
        <taxon>Pseudomonadati</taxon>
        <taxon>Pseudomonadota</taxon>
        <taxon>Alphaproteobacteria</taxon>
        <taxon>Rhodospirillales</taxon>
        <taxon>Rhodovibrionaceae</taxon>
        <taxon>Rhodovibrio</taxon>
    </lineage>
</organism>
<evidence type="ECO:0000256" key="4">
    <source>
        <dbReference type="ARBA" id="ARBA00023136"/>
    </source>
</evidence>
<dbReference type="InterPro" id="IPR027417">
    <property type="entry name" value="P-loop_NTPase"/>
</dbReference>
<dbReference type="SUPFAM" id="SSF90123">
    <property type="entry name" value="ABC transporter transmembrane region"/>
    <property type="match status" value="1"/>
</dbReference>